<evidence type="ECO:0000256" key="2">
    <source>
        <dbReference type="ARBA" id="ARBA00022490"/>
    </source>
</evidence>
<keyword evidence="5" id="KW-0969">Cilium</keyword>
<dbReference type="InParanoid" id="E1Z9S7"/>
<dbReference type="OMA" id="WEYLDLF"/>
<dbReference type="InterPro" id="IPR039505">
    <property type="entry name" value="DRC1/2_N"/>
</dbReference>
<evidence type="ECO:0000313" key="16">
    <source>
        <dbReference type="Proteomes" id="UP000008141"/>
    </source>
</evidence>
<dbReference type="KEGG" id="cvr:CHLNCDRAFT_143237"/>
<feature type="domain" description="Dynein regulatory complex protein 1/2 N-terminal" evidence="14">
    <location>
        <begin position="3"/>
        <end position="99"/>
    </location>
</feature>
<dbReference type="OrthoDB" id="7760980at2759"/>
<feature type="coiled-coil region" evidence="12">
    <location>
        <begin position="197"/>
        <end position="238"/>
    </location>
</feature>
<dbReference type="RefSeq" id="XP_005849679.1">
    <property type="nucleotide sequence ID" value="XM_005849617.1"/>
</dbReference>
<dbReference type="GO" id="GO:0070286">
    <property type="term" value="P:axonemal dynein complex assembly"/>
    <property type="evidence" value="ECO:0007669"/>
    <property type="project" value="InterPro"/>
</dbReference>
<feature type="compositionally biased region" description="Low complexity" evidence="13">
    <location>
        <begin position="399"/>
        <end position="426"/>
    </location>
</feature>
<dbReference type="PANTHER" id="PTHR21625">
    <property type="entry name" value="NYD-SP28 PROTEIN"/>
    <property type="match status" value="1"/>
</dbReference>
<dbReference type="PANTHER" id="PTHR21625:SF0">
    <property type="entry name" value="DYNEIN REGULATORY COMPLEX SUBUNIT 2"/>
    <property type="match status" value="1"/>
</dbReference>
<evidence type="ECO:0000256" key="6">
    <source>
        <dbReference type="ARBA" id="ARBA00023212"/>
    </source>
</evidence>
<keyword evidence="2" id="KW-0963">Cytoplasm</keyword>
<keyword evidence="7" id="KW-0966">Cell projection</keyword>
<dbReference type="STRING" id="554065.E1Z9S7"/>
<dbReference type="GeneID" id="17357162"/>
<feature type="compositionally biased region" description="Low complexity" evidence="13">
    <location>
        <begin position="352"/>
        <end position="381"/>
    </location>
</feature>
<evidence type="ECO:0000256" key="10">
    <source>
        <dbReference type="ARBA" id="ARBA00040899"/>
    </source>
</evidence>
<dbReference type="eggNOG" id="ENOG502QQDD">
    <property type="taxonomic scope" value="Eukaryota"/>
</dbReference>
<evidence type="ECO:0000259" key="14">
    <source>
        <dbReference type="Pfam" id="PF14772"/>
    </source>
</evidence>
<evidence type="ECO:0000256" key="12">
    <source>
        <dbReference type="SAM" id="Coils"/>
    </source>
</evidence>
<protein>
    <recommendedName>
        <fullName evidence="10">Dynein regulatory complex subunit 2</fullName>
    </recommendedName>
</protein>
<keyword evidence="6" id="KW-0206">Cytoskeleton</keyword>
<evidence type="ECO:0000256" key="9">
    <source>
        <dbReference type="ARBA" id="ARBA00038424"/>
    </source>
</evidence>
<comment type="subcellular location">
    <subcellularLocation>
        <location evidence="1">Cytoplasm</location>
        <location evidence="1">Cytoskeleton</location>
        <location evidence="1">Flagellum axoneme</location>
    </subcellularLocation>
    <subcellularLocation>
        <location evidence="8">Cytoplasm</location>
        <location evidence="8">Cytoskeleton</location>
        <location evidence="8">Flagellum basal body</location>
    </subcellularLocation>
</comment>
<name>E1Z9S7_CHLVA</name>
<evidence type="ECO:0000256" key="4">
    <source>
        <dbReference type="ARBA" id="ARBA00023054"/>
    </source>
</evidence>
<dbReference type="GO" id="GO:0003352">
    <property type="term" value="P:regulation of cilium movement"/>
    <property type="evidence" value="ECO:0007669"/>
    <property type="project" value="TreeGrafter"/>
</dbReference>
<evidence type="ECO:0000313" key="15">
    <source>
        <dbReference type="EMBL" id="EFN57577.1"/>
    </source>
</evidence>
<sequence length="531" mass="57016">MEALSAAEEEAARQAAAASQLKAAAAREAAMTAVNSRRLDAEWLQRMRAAKLEELQAEARALSRQHDEAVDRRDRLAEALLEDVAAQNAQHVAAAAAHSRVLDELLELHSGRLGALHAQFGGDLRQIQAEFESEKAEMAALHHRAKKELADIAAALQQSYADTRAEAAAAYRLQEEEARNRASEAYNVTKLSLEGRVRELEGEVEQQHKSYQEATWEQEEAYQELAAADAEAADAIAQRTERLRHLQETLAQWRGRIVANSSEWQRRNAALAREKEFVLGHHTALKAALAKFRSQQEARLKQMCVACADVEAGLRKHLATAQRIVRIATLCRKHELPGEAAEGNTAEEPCSAQLPAPAAGAAQQQEAAEGVGKAEQEAAQGDGEEEQEACSHLPAGFEGSRPGSSSSSQHGRKPSSSSGSSSSPSIAGAADALAELGLQPGSDGQRLVGAFVRRMNRAVLCSAALEQERLRLAAENSALRAVIKEVEDCGRVGPGAAEGPLNTLLIVNERLQRELGGAAAQRSTSVQAAGR</sequence>
<evidence type="ECO:0000256" key="13">
    <source>
        <dbReference type="SAM" id="MobiDB-lite"/>
    </source>
</evidence>
<feature type="region of interest" description="Disordered" evidence="13">
    <location>
        <begin position="340"/>
        <end position="426"/>
    </location>
</feature>
<gene>
    <name evidence="15" type="ORF">CHLNCDRAFT_143237</name>
</gene>
<dbReference type="EMBL" id="GL433839">
    <property type="protein sequence ID" value="EFN57577.1"/>
    <property type="molecule type" value="Genomic_DNA"/>
</dbReference>
<dbReference type="GO" id="GO:0060285">
    <property type="term" value="P:cilium-dependent cell motility"/>
    <property type="evidence" value="ECO:0007669"/>
    <property type="project" value="TreeGrafter"/>
</dbReference>
<reference evidence="15 16" key="1">
    <citation type="journal article" date="2010" name="Plant Cell">
        <title>The Chlorella variabilis NC64A genome reveals adaptation to photosymbiosis, coevolution with viruses, and cryptic sex.</title>
        <authorList>
            <person name="Blanc G."/>
            <person name="Duncan G."/>
            <person name="Agarkova I."/>
            <person name="Borodovsky M."/>
            <person name="Gurnon J."/>
            <person name="Kuo A."/>
            <person name="Lindquist E."/>
            <person name="Lucas S."/>
            <person name="Pangilinan J."/>
            <person name="Polle J."/>
            <person name="Salamov A."/>
            <person name="Terry A."/>
            <person name="Yamada T."/>
            <person name="Dunigan D.D."/>
            <person name="Grigoriev I.V."/>
            <person name="Claverie J.M."/>
            <person name="Van Etten J.L."/>
        </authorList>
    </citation>
    <scope>NUCLEOTIDE SEQUENCE [LARGE SCALE GENOMIC DNA]</scope>
    <source>
        <strain evidence="15 16">NC64A</strain>
    </source>
</reference>
<evidence type="ECO:0000256" key="8">
    <source>
        <dbReference type="ARBA" id="ARBA00037841"/>
    </source>
</evidence>
<evidence type="ECO:0000256" key="7">
    <source>
        <dbReference type="ARBA" id="ARBA00023273"/>
    </source>
</evidence>
<evidence type="ECO:0000256" key="3">
    <source>
        <dbReference type="ARBA" id="ARBA00022846"/>
    </source>
</evidence>
<evidence type="ECO:0000256" key="5">
    <source>
        <dbReference type="ARBA" id="ARBA00023069"/>
    </source>
</evidence>
<dbReference type="AlphaFoldDB" id="E1Z9S7"/>
<feature type="coiled-coil region" evidence="12">
    <location>
        <begin position="52"/>
        <end position="79"/>
    </location>
</feature>
<comment type="function">
    <text evidence="11">Component of the nexin-dynein regulatory complex (N-DRC), a key regulator of ciliary/flagellar motility which maintains the alignment and integrity of the distal axoneme and regulates microtubule sliding in motile axonemes. Plays a critical role in the assembly of N-DRC and also stabilizes the assembly of multiple inner dynein arms and radial spokes. Coassembles with DRC1 to form a central scaffold needed for assembly of the N-DRC and its attachment to the outer doublet microtubules.</text>
</comment>
<organism evidence="16">
    <name type="scientific">Chlorella variabilis</name>
    <name type="common">Green alga</name>
    <dbReference type="NCBI Taxonomy" id="554065"/>
    <lineage>
        <taxon>Eukaryota</taxon>
        <taxon>Viridiplantae</taxon>
        <taxon>Chlorophyta</taxon>
        <taxon>core chlorophytes</taxon>
        <taxon>Trebouxiophyceae</taxon>
        <taxon>Chlorellales</taxon>
        <taxon>Chlorellaceae</taxon>
        <taxon>Chlorella clade</taxon>
        <taxon>Chlorella</taxon>
    </lineage>
</organism>
<keyword evidence="16" id="KW-1185">Reference proteome</keyword>
<dbReference type="Pfam" id="PF14772">
    <property type="entry name" value="NYD-SP28"/>
    <property type="match status" value="1"/>
</dbReference>
<dbReference type="InterPro" id="IPR039750">
    <property type="entry name" value="DRC1/DRC2"/>
</dbReference>
<keyword evidence="4 12" id="KW-0175">Coiled coil</keyword>
<proteinExistence type="inferred from homology"/>
<keyword evidence="3" id="KW-0282">Flagellum</keyword>
<accession>E1Z9S7</accession>
<comment type="similarity">
    <text evidence="9">Belongs to the DRC2 family.</text>
</comment>
<evidence type="ECO:0000256" key="1">
    <source>
        <dbReference type="ARBA" id="ARBA00004611"/>
    </source>
</evidence>
<dbReference type="GO" id="GO:0005858">
    <property type="term" value="C:axonemal dynein complex"/>
    <property type="evidence" value="ECO:0007669"/>
    <property type="project" value="InterPro"/>
</dbReference>
<evidence type="ECO:0000256" key="11">
    <source>
        <dbReference type="ARBA" id="ARBA00045865"/>
    </source>
</evidence>
<dbReference type="Proteomes" id="UP000008141">
    <property type="component" value="Unassembled WGS sequence"/>
</dbReference>